<gene>
    <name evidence="1" type="ORF">CLV30_11878</name>
</gene>
<keyword evidence="2" id="KW-1185">Reference proteome</keyword>
<comment type="caution">
    <text evidence="1">The sequence shown here is derived from an EMBL/GenBank/DDBJ whole genome shotgun (WGS) entry which is preliminary data.</text>
</comment>
<dbReference type="RefSeq" id="WP_106539059.1">
    <property type="nucleotide sequence ID" value="NZ_PYGE01000018.1"/>
</dbReference>
<protein>
    <submittedName>
        <fullName evidence="1">Uncharacterized protein</fullName>
    </submittedName>
</protein>
<dbReference type="AlphaFoldDB" id="A0A2P8DPM8"/>
<proteinExistence type="predicted"/>
<dbReference type="Proteomes" id="UP000243528">
    <property type="component" value="Unassembled WGS sequence"/>
</dbReference>
<accession>A0A2P8DPM8</accession>
<evidence type="ECO:0000313" key="2">
    <source>
        <dbReference type="Proteomes" id="UP000243528"/>
    </source>
</evidence>
<name>A0A2P8DPM8_9ACTN</name>
<sequence length="148" mass="16084">MPEEQTVEKLVRQAVVDASRGDAPSFASAIGRLERQGWDKSGITIIESLLRATEELPSVGPAVAAELTRRVSDRFRGSLKINRPIMEAIIRGATDDREASHGVPRDLSATYSLLVVGQLVHERYLTVDEALGSMPTEVSPADFPDQGD</sequence>
<reference evidence="1 2" key="1">
    <citation type="submission" date="2018-03" db="EMBL/GenBank/DDBJ databases">
        <title>Genomic Encyclopedia of Archaeal and Bacterial Type Strains, Phase II (KMG-II): from individual species to whole genera.</title>
        <authorList>
            <person name="Goeker M."/>
        </authorList>
    </citation>
    <scope>NUCLEOTIDE SEQUENCE [LARGE SCALE GENOMIC DNA]</scope>
    <source>
        <strain evidence="1 2">DSM 45211</strain>
    </source>
</reference>
<organism evidence="1 2">
    <name type="scientific">Haloactinopolyspora alba</name>
    <dbReference type="NCBI Taxonomy" id="648780"/>
    <lineage>
        <taxon>Bacteria</taxon>
        <taxon>Bacillati</taxon>
        <taxon>Actinomycetota</taxon>
        <taxon>Actinomycetes</taxon>
        <taxon>Jiangellales</taxon>
        <taxon>Jiangellaceae</taxon>
        <taxon>Haloactinopolyspora</taxon>
    </lineage>
</organism>
<evidence type="ECO:0000313" key="1">
    <source>
        <dbReference type="EMBL" id="PSK99177.1"/>
    </source>
</evidence>
<dbReference type="OrthoDB" id="5235394at2"/>
<dbReference type="EMBL" id="PYGE01000018">
    <property type="protein sequence ID" value="PSK99177.1"/>
    <property type="molecule type" value="Genomic_DNA"/>
</dbReference>